<dbReference type="GO" id="GO:0042953">
    <property type="term" value="P:lipoprotein transport"/>
    <property type="evidence" value="ECO:0007669"/>
    <property type="project" value="InterPro"/>
</dbReference>
<dbReference type="InterPro" id="IPR004564">
    <property type="entry name" value="OM_lipoprot_carrier_LolA-like"/>
</dbReference>
<organism evidence="9">
    <name type="scientific">marine metagenome</name>
    <dbReference type="NCBI Taxonomy" id="408172"/>
    <lineage>
        <taxon>unclassified sequences</taxon>
        <taxon>metagenomes</taxon>
        <taxon>ecological metagenomes</taxon>
    </lineage>
</organism>
<accession>A0A381PFY8</accession>
<gene>
    <name evidence="9" type="ORF">METZ01_LOCUS18704</name>
</gene>
<comment type="similarity">
    <text evidence="2">Belongs to the LolA family.</text>
</comment>
<keyword evidence="7" id="KW-0653">Protein transport</keyword>
<evidence type="ECO:0000313" key="9">
    <source>
        <dbReference type="EMBL" id="SUZ65850.1"/>
    </source>
</evidence>
<evidence type="ECO:0000256" key="6">
    <source>
        <dbReference type="ARBA" id="ARBA00022764"/>
    </source>
</evidence>
<dbReference type="InterPro" id="IPR029046">
    <property type="entry name" value="LolA/LolB/LppX"/>
</dbReference>
<evidence type="ECO:0000256" key="1">
    <source>
        <dbReference type="ARBA" id="ARBA00004418"/>
    </source>
</evidence>
<dbReference type="GO" id="GO:0044874">
    <property type="term" value="P:lipoprotein localization to outer membrane"/>
    <property type="evidence" value="ECO:0007669"/>
    <property type="project" value="TreeGrafter"/>
</dbReference>
<dbReference type="GO" id="GO:0030288">
    <property type="term" value="C:outer membrane-bounded periplasmic space"/>
    <property type="evidence" value="ECO:0007669"/>
    <property type="project" value="TreeGrafter"/>
</dbReference>
<dbReference type="HAMAP" id="MF_00240">
    <property type="entry name" value="LolA"/>
    <property type="match status" value="1"/>
</dbReference>
<evidence type="ECO:0000256" key="5">
    <source>
        <dbReference type="ARBA" id="ARBA00022448"/>
    </source>
</evidence>
<dbReference type="EMBL" id="UINC01000970">
    <property type="protein sequence ID" value="SUZ65850.1"/>
    <property type="molecule type" value="Genomic_DNA"/>
</dbReference>
<dbReference type="AlphaFoldDB" id="A0A381PFY8"/>
<evidence type="ECO:0000256" key="3">
    <source>
        <dbReference type="ARBA" id="ARBA00011245"/>
    </source>
</evidence>
<proteinExistence type="inferred from homology"/>
<keyword evidence="6" id="KW-0574">Periplasm</keyword>
<dbReference type="Pfam" id="PF03548">
    <property type="entry name" value="LolA"/>
    <property type="match status" value="1"/>
</dbReference>
<dbReference type="CDD" id="cd16325">
    <property type="entry name" value="LolA"/>
    <property type="match status" value="1"/>
</dbReference>
<keyword evidence="8" id="KW-0143">Chaperone</keyword>
<name>A0A381PFY8_9ZZZZ</name>
<dbReference type="NCBIfam" id="TIGR00547">
    <property type="entry name" value="lolA"/>
    <property type="match status" value="1"/>
</dbReference>
<dbReference type="PANTHER" id="PTHR35869:SF1">
    <property type="entry name" value="OUTER-MEMBRANE LIPOPROTEIN CARRIER PROTEIN"/>
    <property type="match status" value="1"/>
</dbReference>
<evidence type="ECO:0000256" key="4">
    <source>
        <dbReference type="ARBA" id="ARBA00014035"/>
    </source>
</evidence>
<sequence length="211" mass="24040">MHRILLALLICVLFNVSLAQQGALEQLNSMLVSIESLKADVVQLIVESDGGILEESKIKMYFKKPNGFYWETITPFKELIVTNGVKLWNYQPDLEQVVIEDWDSSKSELAAQLLNGETENLGSDYQIEQLYSDDSGDHQFTLTPLATDSVYERISISFVTSELDQIYLNSKNGQQTVWRFVTIERNESLEDSVFEFDPPAGIEIIENTYIQ</sequence>
<dbReference type="InterPro" id="IPR018323">
    <property type="entry name" value="OM_lipoprot_carrier_LolA_Pbac"/>
</dbReference>
<reference evidence="9" key="1">
    <citation type="submission" date="2018-05" db="EMBL/GenBank/DDBJ databases">
        <authorList>
            <person name="Lanie J.A."/>
            <person name="Ng W.-L."/>
            <person name="Kazmierczak K.M."/>
            <person name="Andrzejewski T.M."/>
            <person name="Davidsen T.M."/>
            <person name="Wayne K.J."/>
            <person name="Tettelin H."/>
            <person name="Glass J.I."/>
            <person name="Rusch D."/>
            <person name="Podicherti R."/>
            <person name="Tsui H.-C.T."/>
            <person name="Winkler M.E."/>
        </authorList>
    </citation>
    <scope>NUCLEOTIDE SEQUENCE</scope>
</reference>
<keyword evidence="5" id="KW-0813">Transport</keyword>
<evidence type="ECO:0000256" key="7">
    <source>
        <dbReference type="ARBA" id="ARBA00022927"/>
    </source>
</evidence>
<dbReference type="PANTHER" id="PTHR35869">
    <property type="entry name" value="OUTER-MEMBRANE LIPOPROTEIN CARRIER PROTEIN"/>
    <property type="match status" value="1"/>
</dbReference>
<evidence type="ECO:0000256" key="8">
    <source>
        <dbReference type="ARBA" id="ARBA00023186"/>
    </source>
</evidence>
<dbReference type="Gene3D" id="2.50.20.10">
    <property type="entry name" value="Lipoprotein localisation LolA/LolB/LppX"/>
    <property type="match status" value="1"/>
</dbReference>
<comment type="subunit">
    <text evidence="3">Monomer.</text>
</comment>
<protein>
    <recommendedName>
        <fullName evidence="4">Outer-membrane lipoprotein carrier protein</fullName>
    </recommendedName>
</protein>
<evidence type="ECO:0000256" key="2">
    <source>
        <dbReference type="ARBA" id="ARBA00007615"/>
    </source>
</evidence>
<comment type="subcellular location">
    <subcellularLocation>
        <location evidence="1">Periplasm</location>
    </subcellularLocation>
</comment>
<dbReference type="SUPFAM" id="SSF89392">
    <property type="entry name" value="Prokaryotic lipoproteins and lipoprotein localization factors"/>
    <property type="match status" value="1"/>
</dbReference>